<dbReference type="AlphaFoldDB" id="A0A448WVS5"/>
<name>A0A448WVS5_9PLAT</name>
<reference evidence="2" key="1">
    <citation type="submission" date="2018-11" db="EMBL/GenBank/DDBJ databases">
        <authorList>
            <consortium name="Pathogen Informatics"/>
        </authorList>
    </citation>
    <scope>NUCLEOTIDE SEQUENCE</scope>
</reference>
<accession>A0A448WVS5</accession>
<feature type="signal peptide" evidence="1">
    <location>
        <begin position="1"/>
        <end position="24"/>
    </location>
</feature>
<keyword evidence="1" id="KW-0732">Signal</keyword>
<evidence type="ECO:0000256" key="1">
    <source>
        <dbReference type="SAM" id="SignalP"/>
    </source>
</evidence>
<organism evidence="2 3">
    <name type="scientific">Protopolystoma xenopodis</name>
    <dbReference type="NCBI Taxonomy" id="117903"/>
    <lineage>
        <taxon>Eukaryota</taxon>
        <taxon>Metazoa</taxon>
        <taxon>Spiralia</taxon>
        <taxon>Lophotrochozoa</taxon>
        <taxon>Platyhelminthes</taxon>
        <taxon>Monogenea</taxon>
        <taxon>Polyopisthocotylea</taxon>
        <taxon>Polystomatidea</taxon>
        <taxon>Polystomatidae</taxon>
        <taxon>Protopolystoma</taxon>
    </lineage>
</organism>
<feature type="chain" id="PRO_5019124487" evidence="1">
    <location>
        <begin position="25"/>
        <end position="91"/>
    </location>
</feature>
<protein>
    <submittedName>
        <fullName evidence="2">Uncharacterized protein</fullName>
    </submittedName>
</protein>
<keyword evidence="3" id="KW-1185">Reference proteome</keyword>
<dbReference type="Proteomes" id="UP000784294">
    <property type="component" value="Unassembled WGS sequence"/>
</dbReference>
<dbReference type="EMBL" id="CAAALY010051427">
    <property type="protein sequence ID" value="VEL21452.1"/>
    <property type="molecule type" value="Genomic_DNA"/>
</dbReference>
<gene>
    <name evidence="2" type="ORF">PXEA_LOCUS14892</name>
</gene>
<evidence type="ECO:0000313" key="3">
    <source>
        <dbReference type="Proteomes" id="UP000784294"/>
    </source>
</evidence>
<comment type="caution">
    <text evidence="2">The sequence shown here is derived from an EMBL/GenBank/DDBJ whole genome shotgun (WGS) entry which is preliminary data.</text>
</comment>
<evidence type="ECO:0000313" key="2">
    <source>
        <dbReference type="EMBL" id="VEL21452.1"/>
    </source>
</evidence>
<sequence>MMRFYCLLGFLLIVTLNLTSSTLGKSVPMRSKFTEDVGPLRQDEKFSAVKRNYAKFFGLDGGYQRFRRDRHFPGLENYQRIRRLDDEYPNY</sequence>
<proteinExistence type="predicted"/>